<evidence type="ECO:0000256" key="1">
    <source>
        <dbReference type="SAM" id="MobiDB-lite"/>
    </source>
</evidence>
<dbReference type="EMBL" id="JARK01001111">
    <property type="protein sequence ID" value="EYC34742.1"/>
    <property type="molecule type" value="Genomic_DNA"/>
</dbReference>
<reference evidence="3" key="1">
    <citation type="journal article" date="2015" name="Nat. Genet.">
        <title>The genome and transcriptome of the zoonotic hookworm Ancylostoma ceylanicum identify infection-specific gene families.</title>
        <authorList>
            <person name="Schwarz E.M."/>
            <person name="Hu Y."/>
            <person name="Antoshechkin I."/>
            <person name="Miller M.M."/>
            <person name="Sternberg P.W."/>
            <person name="Aroian R.V."/>
        </authorList>
    </citation>
    <scope>NUCLEOTIDE SEQUENCE</scope>
    <source>
        <strain evidence="3">HY135</strain>
    </source>
</reference>
<evidence type="ECO:0000313" key="2">
    <source>
        <dbReference type="EMBL" id="EYC34742.1"/>
    </source>
</evidence>
<protein>
    <submittedName>
        <fullName evidence="2">Uncharacterized protein</fullName>
    </submittedName>
</protein>
<evidence type="ECO:0000313" key="3">
    <source>
        <dbReference type="Proteomes" id="UP000024635"/>
    </source>
</evidence>
<dbReference type="AlphaFoldDB" id="A0A016W622"/>
<accession>A0A016W622</accession>
<feature type="region of interest" description="Disordered" evidence="1">
    <location>
        <begin position="93"/>
        <end position="148"/>
    </location>
</feature>
<dbReference type="OrthoDB" id="10392058at2759"/>
<sequence length="148" mass="16518">LYIRKKIKERFLMANKKPVDVTIRRGLLQIGDKQPMKPTIVAYKYGIGLSTWNGLPLRELLTAEEKRAIDSGELKYGTEKLDVDLSDIQLVPSTSSVSNNVEEEQQTTDSNSENCTASSSGNDVGPNNRKRINPSEDKENPAKLLKLN</sequence>
<organism evidence="2 3">
    <name type="scientific">Ancylostoma ceylanicum</name>
    <dbReference type="NCBI Taxonomy" id="53326"/>
    <lineage>
        <taxon>Eukaryota</taxon>
        <taxon>Metazoa</taxon>
        <taxon>Ecdysozoa</taxon>
        <taxon>Nematoda</taxon>
        <taxon>Chromadorea</taxon>
        <taxon>Rhabditida</taxon>
        <taxon>Rhabditina</taxon>
        <taxon>Rhabditomorpha</taxon>
        <taxon>Strongyloidea</taxon>
        <taxon>Ancylostomatidae</taxon>
        <taxon>Ancylostomatinae</taxon>
        <taxon>Ancylostoma</taxon>
    </lineage>
</organism>
<proteinExistence type="predicted"/>
<gene>
    <name evidence="2" type="primary">Acey_s1512.g3906</name>
    <name evidence="2" type="ORF">Y032_1512g3906</name>
</gene>
<keyword evidence="3" id="KW-1185">Reference proteome</keyword>
<name>A0A016W622_9BILA</name>
<feature type="non-terminal residue" evidence="2">
    <location>
        <position position="1"/>
    </location>
</feature>
<comment type="caution">
    <text evidence="2">The sequence shown here is derived from an EMBL/GenBank/DDBJ whole genome shotgun (WGS) entry which is preliminary data.</text>
</comment>
<dbReference type="Proteomes" id="UP000024635">
    <property type="component" value="Unassembled WGS sequence"/>
</dbReference>
<feature type="compositionally biased region" description="Polar residues" evidence="1">
    <location>
        <begin position="107"/>
        <end position="122"/>
    </location>
</feature>